<organism evidence="2 3">
    <name type="scientific">Chlamydomonas incerta</name>
    <dbReference type="NCBI Taxonomy" id="51695"/>
    <lineage>
        <taxon>Eukaryota</taxon>
        <taxon>Viridiplantae</taxon>
        <taxon>Chlorophyta</taxon>
        <taxon>core chlorophytes</taxon>
        <taxon>Chlorophyceae</taxon>
        <taxon>CS clade</taxon>
        <taxon>Chlamydomonadales</taxon>
        <taxon>Chlamydomonadaceae</taxon>
        <taxon>Chlamydomonas</taxon>
    </lineage>
</organism>
<dbReference type="SUPFAM" id="SSF56752">
    <property type="entry name" value="D-aminoacid aminotransferase-like PLP-dependent enzymes"/>
    <property type="match status" value="2"/>
</dbReference>
<name>A0A835WCI6_CHLIN</name>
<proteinExistence type="predicted"/>
<dbReference type="PANTHER" id="PTHR47703:SF2">
    <property type="entry name" value="D-AMINOACID AMINOTRANSFERASE-LIKE PLP-DEPENDENT ENZYMES SUPERFAMILY PROTEIN"/>
    <property type="match status" value="1"/>
</dbReference>
<evidence type="ECO:0000313" key="2">
    <source>
        <dbReference type="EMBL" id="KAG2444784.1"/>
    </source>
</evidence>
<evidence type="ECO:0000256" key="1">
    <source>
        <dbReference type="SAM" id="MobiDB-lite"/>
    </source>
</evidence>
<feature type="compositionally biased region" description="Pro residues" evidence="1">
    <location>
        <begin position="9"/>
        <end position="21"/>
    </location>
</feature>
<dbReference type="Proteomes" id="UP000650467">
    <property type="component" value="Unassembled WGS sequence"/>
</dbReference>
<dbReference type="GO" id="GO:0003824">
    <property type="term" value="F:catalytic activity"/>
    <property type="evidence" value="ECO:0007669"/>
    <property type="project" value="InterPro"/>
</dbReference>
<comment type="caution">
    <text evidence="2">The sequence shown here is derived from an EMBL/GenBank/DDBJ whole genome shotgun (WGS) entry which is preliminary data.</text>
</comment>
<dbReference type="Gene3D" id="3.20.10.10">
    <property type="entry name" value="D-amino Acid Aminotransferase, subunit A, domain 2"/>
    <property type="match status" value="1"/>
</dbReference>
<sequence length="295" mass="29549">MLVVAVCPHPHPPPPAPPAEPQPGSGSTATGQPPPPQPPPPPPPARVAVYCKAVQPPPYGPGHAAQAAVMGRPRSLAAAKACSWVAERRRYEAAKPPEAAEVLLSDCDGGLLEGLITNFFVVAAAPAAAAASAAAATAAAGNTDGAAAAGAGGGAPAAAGTAAAIAAAAAAGEAAATPASPAFGGLVLQVCAPESGAALPGVAQYQLLQAAAALGVRTELRPPRAGQRDTWREAFLSNCIRRVQPLSRVFCPPANDWGFEPWECALPAPAPGPVTAALREQLLRMEEHTPWHDLD</sequence>
<accession>A0A835WCI6</accession>
<protein>
    <submittedName>
        <fullName evidence="2">Uncharacterized protein</fullName>
    </submittedName>
</protein>
<evidence type="ECO:0000313" key="3">
    <source>
        <dbReference type="Proteomes" id="UP000650467"/>
    </source>
</evidence>
<keyword evidence="3" id="KW-1185">Reference proteome</keyword>
<reference evidence="2" key="1">
    <citation type="journal article" date="2020" name="bioRxiv">
        <title>Comparative genomics of Chlamydomonas.</title>
        <authorList>
            <person name="Craig R.J."/>
            <person name="Hasan A.R."/>
            <person name="Ness R.W."/>
            <person name="Keightley P.D."/>
        </authorList>
    </citation>
    <scope>NUCLEOTIDE SEQUENCE</scope>
    <source>
        <strain evidence="2">SAG 7.73</strain>
    </source>
</reference>
<dbReference type="InterPro" id="IPR036038">
    <property type="entry name" value="Aminotransferase-like"/>
</dbReference>
<dbReference type="AlphaFoldDB" id="A0A835WCI6"/>
<feature type="region of interest" description="Disordered" evidence="1">
    <location>
        <begin position="1"/>
        <end position="47"/>
    </location>
</feature>
<feature type="compositionally biased region" description="Pro residues" evidence="1">
    <location>
        <begin position="32"/>
        <end position="45"/>
    </location>
</feature>
<dbReference type="InterPro" id="IPR043132">
    <property type="entry name" value="BCAT-like_C"/>
</dbReference>
<dbReference type="EMBL" id="JAEHOC010000002">
    <property type="protein sequence ID" value="KAG2444784.1"/>
    <property type="molecule type" value="Genomic_DNA"/>
</dbReference>
<dbReference type="PANTHER" id="PTHR47703">
    <property type="entry name" value="D-AMINOACID AMINOTRANSFERASE-LIKE PLP-DEPENDENT ENZYMES SUPERFAMILY PROTEIN"/>
    <property type="match status" value="1"/>
</dbReference>
<gene>
    <name evidence="2" type="ORF">HXX76_001527</name>
</gene>
<dbReference type="OrthoDB" id="59470at2759"/>